<evidence type="ECO:0000313" key="3">
    <source>
        <dbReference type="EMBL" id="KAL2835167.1"/>
    </source>
</evidence>
<evidence type="ECO:0000313" key="4">
    <source>
        <dbReference type="Proteomes" id="UP001610335"/>
    </source>
</evidence>
<proteinExistence type="predicted"/>
<comment type="caution">
    <text evidence="3">The sequence shown here is derived from an EMBL/GenBank/DDBJ whole genome shotgun (WGS) entry which is preliminary data.</text>
</comment>
<name>A0ABR4J7T3_9EURO</name>
<organism evidence="3 4">
    <name type="scientific">Aspergillus cavernicola</name>
    <dbReference type="NCBI Taxonomy" id="176166"/>
    <lineage>
        <taxon>Eukaryota</taxon>
        <taxon>Fungi</taxon>
        <taxon>Dikarya</taxon>
        <taxon>Ascomycota</taxon>
        <taxon>Pezizomycotina</taxon>
        <taxon>Eurotiomycetes</taxon>
        <taxon>Eurotiomycetidae</taxon>
        <taxon>Eurotiales</taxon>
        <taxon>Aspergillaceae</taxon>
        <taxon>Aspergillus</taxon>
        <taxon>Aspergillus subgen. Nidulantes</taxon>
    </lineage>
</organism>
<gene>
    <name evidence="3" type="ORF">BDW59DRAFT_4550</name>
</gene>
<protein>
    <recommendedName>
        <fullName evidence="5">HAUS augmin-like complex subunit 4-domain-containing protein</fullName>
    </recommendedName>
</protein>
<evidence type="ECO:0000256" key="2">
    <source>
        <dbReference type="SAM" id="MobiDB-lite"/>
    </source>
</evidence>
<reference evidence="3 4" key="1">
    <citation type="submission" date="2024-07" db="EMBL/GenBank/DDBJ databases">
        <title>Section-level genome sequencing and comparative genomics of Aspergillus sections Usti and Cavernicolus.</title>
        <authorList>
            <consortium name="Lawrence Berkeley National Laboratory"/>
            <person name="Nybo J.L."/>
            <person name="Vesth T.C."/>
            <person name="Theobald S."/>
            <person name="Frisvad J.C."/>
            <person name="Larsen T.O."/>
            <person name="Kjaerboelling I."/>
            <person name="Rothschild-Mancinelli K."/>
            <person name="Lyhne E.K."/>
            <person name="Kogle M.E."/>
            <person name="Barry K."/>
            <person name="Clum A."/>
            <person name="Na H."/>
            <person name="Ledsgaard L."/>
            <person name="Lin J."/>
            <person name="Lipzen A."/>
            <person name="Kuo A."/>
            <person name="Riley R."/>
            <person name="Mondo S."/>
            <person name="LaButti K."/>
            <person name="Haridas S."/>
            <person name="Pangalinan J."/>
            <person name="Salamov A.A."/>
            <person name="Simmons B.A."/>
            <person name="Magnuson J.K."/>
            <person name="Chen J."/>
            <person name="Drula E."/>
            <person name="Henrissat B."/>
            <person name="Wiebenga A."/>
            <person name="Lubbers R.J."/>
            <person name="Gomes A.C."/>
            <person name="Makela M.R."/>
            <person name="Stajich J."/>
            <person name="Grigoriev I.V."/>
            <person name="Mortensen U.H."/>
            <person name="De vries R.P."/>
            <person name="Baker S.E."/>
            <person name="Andersen M.R."/>
        </authorList>
    </citation>
    <scope>NUCLEOTIDE SEQUENCE [LARGE SCALE GENOMIC DNA]</scope>
    <source>
        <strain evidence="3 4">CBS 600.67</strain>
    </source>
</reference>
<dbReference type="EMBL" id="JBFXLS010000001">
    <property type="protein sequence ID" value="KAL2835167.1"/>
    <property type="molecule type" value="Genomic_DNA"/>
</dbReference>
<sequence length="355" mass="39626">MISPCDPTVLANNPQFKRLYQHLTTTLLNPDGSTRAVDAQPARKEVVKELRLCQLRNAKKQIKKQTLRQLAFDPDNELPDECREPLAIISLYLESSPNQLDFLNDSRDSGDVHSLLAPDIDHFYSKLPILMPVITRVLSSAVHDLRALANAADRTGLSSMSAESSRSQIQARSRTKSARQNPLAPQLSERVQALRRIQFSELPAARTRMAATAAEVLAMRAAVLERTVTLLERTKHGALARATKAKAEHLTTVAHGVGGKLKVMRLDILATIHTPEVNAALARYHQHLRETRERLEERREVALEELKAYEEIDSTASRGIRGPAKSGPIAEIARQYGSLIRDMEDVKMEIQRLHG</sequence>
<keyword evidence="1" id="KW-0175">Coiled coil</keyword>
<dbReference type="Proteomes" id="UP001610335">
    <property type="component" value="Unassembled WGS sequence"/>
</dbReference>
<keyword evidence="4" id="KW-1185">Reference proteome</keyword>
<evidence type="ECO:0008006" key="5">
    <source>
        <dbReference type="Google" id="ProtNLM"/>
    </source>
</evidence>
<feature type="coiled-coil region" evidence="1">
    <location>
        <begin position="278"/>
        <end position="312"/>
    </location>
</feature>
<feature type="region of interest" description="Disordered" evidence="2">
    <location>
        <begin position="156"/>
        <end position="185"/>
    </location>
</feature>
<evidence type="ECO:0000256" key="1">
    <source>
        <dbReference type="SAM" id="Coils"/>
    </source>
</evidence>
<feature type="compositionally biased region" description="Polar residues" evidence="2">
    <location>
        <begin position="156"/>
        <end position="172"/>
    </location>
</feature>
<accession>A0ABR4J7T3</accession>